<evidence type="ECO:0000256" key="1">
    <source>
        <dbReference type="ARBA" id="ARBA00004123"/>
    </source>
</evidence>
<feature type="compositionally biased region" description="Basic and acidic residues" evidence="5">
    <location>
        <begin position="270"/>
        <end position="287"/>
    </location>
</feature>
<keyword evidence="3" id="KW-0539">Nucleus</keyword>
<comment type="subcellular location">
    <subcellularLocation>
        <location evidence="1">Nucleus</location>
    </subcellularLocation>
</comment>
<evidence type="ECO:0000256" key="3">
    <source>
        <dbReference type="ARBA" id="ARBA00023242"/>
    </source>
</evidence>
<feature type="compositionally biased region" description="Basic and acidic residues" evidence="5">
    <location>
        <begin position="459"/>
        <end position="470"/>
    </location>
</feature>
<feature type="region of interest" description="Disordered" evidence="5">
    <location>
        <begin position="389"/>
        <end position="611"/>
    </location>
</feature>
<feature type="domain" description="DNA endonuclease activator Ctp1 C-terminal" evidence="6">
    <location>
        <begin position="634"/>
        <end position="742"/>
    </location>
</feature>
<organism evidence="7 8">
    <name type="scientific">Friedmanniomyces endolithicus</name>
    <dbReference type="NCBI Taxonomy" id="329885"/>
    <lineage>
        <taxon>Eukaryota</taxon>
        <taxon>Fungi</taxon>
        <taxon>Dikarya</taxon>
        <taxon>Ascomycota</taxon>
        <taxon>Pezizomycotina</taxon>
        <taxon>Dothideomycetes</taxon>
        <taxon>Dothideomycetidae</taxon>
        <taxon>Mycosphaerellales</taxon>
        <taxon>Teratosphaeriaceae</taxon>
        <taxon>Friedmanniomyces</taxon>
    </lineage>
</organism>
<name>A0A4U0V9J1_9PEZI</name>
<keyword evidence="4" id="KW-0175">Coiled coil</keyword>
<sequence>MATTPRPSPLQGGEDMDRTLTLKVLGEKTLQVSQLKKENASLRAEIVALQNRENLQGQTNSSTRSNTSSSAYDALAKKYKSISKLYRELGEKHQRCDSLIALTHKKFLETKAICRQWQAYHDYKTHQRQTRAQQLAEAEQPGPISPLSLPSDASGLAADRHDRTSDRDVTPKALFGANPLPTVSRVFEGFNLSLGLAPDLPGGGERTSSKTLRVSSSQTTDSGSDPMTAQSSPPGKHEPSSDNEPVVVSARLLKRKRSASALSMPPPMRIKREENRPEQPIEIKIEDFSSPVQTPRTLVRTETSDLDAVAGPRVLPGQRALPEEIQGRHLSEPSRSGSVFADDDMLDLPQLPQELDQSGSASATDGINLPTANLDDVALRPLSVNVPGNRRLVTTKRPPPLKARQSDKVAAAKAALLSEDGDSQSVRSSPDHRGPIIPTKSPRTSKKRRLDSLLEEPTSESRERLVRSHSPESALRIQRQGLLTPVSSLVPKRRLRDEPPESARLTSASKASPEPSPGFRPSRLRVSRVPDKVAVTKEKTIPPTSATLPLSKPLSPTKLERQSLNAQPASATRPQSKSLSPTKRDRRPSNQPQGLSSPPPRPNPSDEPLRLRHLSGLGLEDFKINPATTGADFAFTDTVRGRARRCLPGCTSPSCCGGAALKAVQIGGYHGADDSDAEVLERHFGENWAAVLAAYPLDQRDRLVEEARASAFADRYGKHRQAFARRSTPPGFWRTDMPSTQQVEEDRREAQGMVRRKVEERYREAMREGGRWMFRDE</sequence>
<keyword evidence="2" id="KW-0227">DNA damage</keyword>
<dbReference type="InterPro" id="IPR013882">
    <property type="entry name" value="Ctp1_C"/>
</dbReference>
<feature type="compositionally biased region" description="Polar residues" evidence="5">
    <location>
        <begin position="562"/>
        <end position="581"/>
    </location>
</feature>
<dbReference type="Proteomes" id="UP000310066">
    <property type="component" value="Unassembled WGS sequence"/>
</dbReference>
<dbReference type="AlphaFoldDB" id="A0A4U0V9J1"/>
<evidence type="ECO:0000256" key="5">
    <source>
        <dbReference type="SAM" id="MobiDB-lite"/>
    </source>
</evidence>
<dbReference type="STRING" id="329885.A0A4U0V9J1"/>
<feature type="region of interest" description="Disordered" evidence="5">
    <location>
        <begin position="130"/>
        <end position="177"/>
    </location>
</feature>
<proteinExistence type="predicted"/>
<evidence type="ECO:0000313" key="8">
    <source>
        <dbReference type="Proteomes" id="UP000310066"/>
    </source>
</evidence>
<feature type="compositionally biased region" description="Basic and acidic residues" evidence="5">
    <location>
        <begin position="321"/>
        <end position="332"/>
    </location>
</feature>
<accession>A0A4U0V9J1</accession>
<evidence type="ECO:0000313" key="7">
    <source>
        <dbReference type="EMBL" id="TKA45152.1"/>
    </source>
</evidence>
<feature type="compositionally biased region" description="Basic and acidic residues" evidence="5">
    <location>
        <begin position="528"/>
        <end position="540"/>
    </location>
</feature>
<dbReference type="OrthoDB" id="5801062at2759"/>
<feature type="compositionally biased region" description="Basic and acidic residues" evidence="5">
    <location>
        <begin position="158"/>
        <end position="170"/>
    </location>
</feature>
<feature type="coiled-coil region" evidence="4">
    <location>
        <begin position="25"/>
        <end position="52"/>
    </location>
</feature>
<protein>
    <recommendedName>
        <fullName evidence="6">DNA endonuclease activator Ctp1 C-terminal domain-containing protein</fullName>
    </recommendedName>
</protein>
<evidence type="ECO:0000256" key="2">
    <source>
        <dbReference type="ARBA" id="ARBA00022763"/>
    </source>
</evidence>
<dbReference type="EMBL" id="NAJP01000012">
    <property type="protein sequence ID" value="TKA45152.1"/>
    <property type="molecule type" value="Genomic_DNA"/>
</dbReference>
<comment type="caution">
    <text evidence="7">The sequence shown here is derived from an EMBL/GenBank/DDBJ whole genome shotgun (WGS) entry which is preliminary data.</text>
</comment>
<evidence type="ECO:0000259" key="6">
    <source>
        <dbReference type="Pfam" id="PF08573"/>
    </source>
</evidence>
<gene>
    <name evidence="7" type="ORF">B0A54_04248</name>
</gene>
<evidence type="ECO:0000256" key="4">
    <source>
        <dbReference type="SAM" id="Coils"/>
    </source>
</evidence>
<feature type="compositionally biased region" description="Low complexity" evidence="5">
    <location>
        <begin position="542"/>
        <end position="557"/>
    </location>
</feature>
<dbReference type="GO" id="GO:0006281">
    <property type="term" value="P:DNA repair"/>
    <property type="evidence" value="ECO:0007669"/>
    <property type="project" value="InterPro"/>
</dbReference>
<feature type="region of interest" description="Disordered" evidence="5">
    <location>
        <begin position="727"/>
        <end position="752"/>
    </location>
</feature>
<reference evidence="7 8" key="1">
    <citation type="submission" date="2017-03" db="EMBL/GenBank/DDBJ databases">
        <title>Genomes of endolithic fungi from Antarctica.</title>
        <authorList>
            <person name="Coleine C."/>
            <person name="Masonjones S."/>
            <person name="Stajich J.E."/>
        </authorList>
    </citation>
    <scope>NUCLEOTIDE SEQUENCE [LARGE SCALE GENOMIC DNA]</scope>
    <source>
        <strain evidence="7 8">CCFEE 5311</strain>
    </source>
</reference>
<dbReference type="Pfam" id="PF08573">
    <property type="entry name" value="SAE2"/>
    <property type="match status" value="1"/>
</dbReference>
<feature type="compositionally biased region" description="Polar residues" evidence="5">
    <location>
        <begin position="209"/>
        <end position="233"/>
    </location>
</feature>
<dbReference type="GO" id="GO:0005634">
    <property type="term" value="C:nucleus"/>
    <property type="evidence" value="ECO:0007669"/>
    <property type="project" value="UniProtKB-SubCell"/>
</dbReference>
<feature type="region of interest" description="Disordered" evidence="5">
    <location>
        <begin position="198"/>
        <end position="342"/>
    </location>
</feature>